<evidence type="ECO:0000256" key="12">
    <source>
        <dbReference type="ARBA" id="ARBA00023180"/>
    </source>
</evidence>
<dbReference type="Pfam" id="PF01794">
    <property type="entry name" value="Ferric_reduct"/>
    <property type="match status" value="1"/>
</dbReference>
<dbReference type="GO" id="GO:0052851">
    <property type="term" value="F:ferric-chelate reductase (NADPH) activity"/>
    <property type="evidence" value="ECO:0007669"/>
    <property type="project" value="UniProtKB-EC"/>
</dbReference>
<dbReference type="PANTHER" id="PTHR32361:SF9">
    <property type="entry name" value="FERRIC REDUCTASE TRANSMEMBRANE COMPONENT 3-RELATED"/>
    <property type="match status" value="1"/>
</dbReference>
<keyword evidence="9" id="KW-0560">Oxidoreductase</keyword>
<keyword evidence="5" id="KW-1003">Cell membrane</keyword>
<dbReference type="CDD" id="cd06186">
    <property type="entry name" value="NOX_Duox_like_FAD_NADP"/>
    <property type="match status" value="1"/>
</dbReference>
<dbReference type="SFLD" id="SFLDG01168">
    <property type="entry name" value="Ferric_reductase_subgroup_(FRE"/>
    <property type="match status" value="1"/>
</dbReference>
<dbReference type="PROSITE" id="PS51384">
    <property type="entry name" value="FAD_FR"/>
    <property type="match status" value="1"/>
</dbReference>
<evidence type="ECO:0000256" key="6">
    <source>
        <dbReference type="ARBA" id="ARBA00022692"/>
    </source>
</evidence>
<keyword evidence="11 14" id="KW-0472">Membrane</keyword>
<comment type="subcellular location">
    <subcellularLocation>
        <location evidence="1">Cell membrane</location>
        <topology evidence="1">Multi-pass membrane protein</topology>
    </subcellularLocation>
</comment>
<evidence type="ECO:0000256" key="14">
    <source>
        <dbReference type="SAM" id="Phobius"/>
    </source>
</evidence>
<dbReference type="Gene3D" id="3.40.50.80">
    <property type="entry name" value="Nucleotide-binding domain of ferredoxin-NADP reductase (FNR) module"/>
    <property type="match status" value="1"/>
</dbReference>
<dbReference type="PANTHER" id="PTHR32361">
    <property type="entry name" value="FERRIC/CUPRIC REDUCTASE TRANSMEMBRANE COMPONENT"/>
    <property type="match status" value="1"/>
</dbReference>
<evidence type="ECO:0000313" key="17">
    <source>
        <dbReference type="Proteomes" id="UP000750711"/>
    </source>
</evidence>
<evidence type="ECO:0000259" key="15">
    <source>
        <dbReference type="PROSITE" id="PS51384"/>
    </source>
</evidence>
<dbReference type="AlphaFoldDB" id="A0A9P8L792"/>
<dbReference type="InterPro" id="IPR051410">
    <property type="entry name" value="Ferric/Cupric_Reductase"/>
</dbReference>
<name>A0A9P8L792_9PEZI</name>
<sequence>LRLCRSRSLGYPTRPQNKVAQIYATATAICREISYPQLHLEGPLSWLSPPPLGRVLVLFCYWAVITYMMTDGAIIWDTEYYERIGFRAAWISVTQVPLVYLLASKSSIIIHLIGSSHERLNWLHRWVSRTLLVTVTVHGGFFMREWMRADFVKLELAMMPMVKYGIGAWAVLVWTFLSSLSPIRRLAYEVFVLQHLAMAGVFLWLLWVHVPDYARYNVWFAIGAISLDWIIRGALLVYRNILVRRTCSGMQRIGYCAELRTRGKDISTVTIRGVPLGWRPGQHLYLWIPRLGLLETHPFTIASPYLAHSKCPCDEIQLAVRAQSGFSRRLYEYAGKMQKEDKAPRLTAFVAGPYGAPPDWSAYETLILISASTGASFTLPILESVLHGSNSVCVQRISFLLIARQRAHIEFYTQRLLDAIAHAESIGIDLTVEIAITENRLSPQSSLMSESQLTDSGLSVSEQECPCNGDTIFEEPKTDKTYPLVRSSPAHSPSNSISEQKTCDDIIDTANTTIITTTTTTTTNHQKPFCDIVYTAKRPICAEFIRAPVEATGGETAVAVCGG</sequence>
<keyword evidence="6 14" id="KW-0812">Transmembrane</keyword>
<reference evidence="16" key="1">
    <citation type="submission" date="2021-03" db="EMBL/GenBank/DDBJ databases">
        <title>Comparative genomics and phylogenomic investigation of the class Geoglossomycetes provide insights into ecological specialization and systematics.</title>
        <authorList>
            <person name="Melie T."/>
            <person name="Pirro S."/>
            <person name="Miller A.N."/>
            <person name="Quandt A."/>
        </authorList>
    </citation>
    <scope>NUCLEOTIDE SEQUENCE</scope>
    <source>
        <strain evidence="16">CAQ_001_2017</strain>
    </source>
</reference>
<evidence type="ECO:0000256" key="8">
    <source>
        <dbReference type="ARBA" id="ARBA00022989"/>
    </source>
</evidence>
<feature type="transmembrane region" description="Helical" evidence="14">
    <location>
        <begin position="216"/>
        <end position="238"/>
    </location>
</feature>
<keyword evidence="4" id="KW-0813">Transport</keyword>
<dbReference type="Pfam" id="PF08030">
    <property type="entry name" value="NAD_binding_6"/>
    <property type="match status" value="1"/>
</dbReference>
<keyword evidence="10" id="KW-0406">Ion transport</keyword>
<dbReference type="InterPro" id="IPR013112">
    <property type="entry name" value="FAD-bd_8"/>
</dbReference>
<organism evidence="16 17">
    <name type="scientific">Trichoglossum hirsutum</name>
    <dbReference type="NCBI Taxonomy" id="265104"/>
    <lineage>
        <taxon>Eukaryota</taxon>
        <taxon>Fungi</taxon>
        <taxon>Dikarya</taxon>
        <taxon>Ascomycota</taxon>
        <taxon>Pezizomycotina</taxon>
        <taxon>Geoglossomycetes</taxon>
        <taxon>Geoglossales</taxon>
        <taxon>Geoglossaceae</taxon>
        <taxon>Trichoglossum</taxon>
    </lineage>
</organism>
<protein>
    <recommendedName>
        <fullName evidence="3">ferric-chelate reductase (NADPH)</fullName>
        <ecNumber evidence="3">1.16.1.9</ecNumber>
    </recommendedName>
</protein>
<evidence type="ECO:0000256" key="10">
    <source>
        <dbReference type="ARBA" id="ARBA00023065"/>
    </source>
</evidence>
<feature type="transmembrane region" description="Helical" evidence="14">
    <location>
        <begin position="126"/>
        <end position="144"/>
    </location>
</feature>
<evidence type="ECO:0000313" key="16">
    <source>
        <dbReference type="EMBL" id="KAH0548094.1"/>
    </source>
</evidence>
<proteinExistence type="inferred from homology"/>
<dbReference type="SFLD" id="SFLDS00052">
    <property type="entry name" value="Ferric_Reductase_Domain"/>
    <property type="match status" value="1"/>
</dbReference>
<keyword evidence="7" id="KW-0249">Electron transport</keyword>
<evidence type="ECO:0000256" key="13">
    <source>
        <dbReference type="ARBA" id="ARBA00048483"/>
    </source>
</evidence>
<dbReference type="Pfam" id="PF08022">
    <property type="entry name" value="FAD_binding_8"/>
    <property type="match status" value="1"/>
</dbReference>
<comment type="caution">
    <text evidence="16">The sequence shown here is derived from an EMBL/GenBank/DDBJ whole genome shotgun (WGS) entry which is preliminary data.</text>
</comment>
<dbReference type="GO" id="GO:0015677">
    <property type="term" value="P:copper ion import"/>
    <property type="evidence" value="ECO:0007669"/>
    <property type="project" value="TreeGrafter"/>
</dbReference>
<evidence type="ECO:0000256" key="7">
    <source>
        <dbReference type="ARBA" id="ARBA00022982"/>
    </source>
</evidence>
<evidence type="ECO:0000256" key="3">
    <source>
        <dbReference type="ARBA" id="ARBA00012668"/>
    </source>
</evidence>
<feature type="non-terminal residue" evidence="16">
    <location>
        <position position="563"/>
    </location>
</feature>
<dbReference type="InterPro" id="IPR013121">
    <property type="entry name" value="Fe_red_NAD-bd_6"/>
</dbReference>
<dbReference type="GO" id="GO:0006879">
    <property type="term" value="P:intracellular iron ion homeostasis"/>
    <property type="evidence" value="ECO:0007669"/>
    <property type="project" value="TreeGrafter"/>
</dbReference>
<feature type="transmembrane region" description="Helical" evidence="14">
    <location>
        <begin position="190"/>
        <end position="210"/>
    </location>
</feature>
<dbReference type="Proteomes" id="UP000750711">
    <property type="component" value="Unassembled WGS sequence"/>
</dbReference>
<gene>
    <name evidence="16" type="ORF">GP486_008172</name>
</gene>
<keyword evidence="8 14" id="KW-1133">Transmembrane helix</keyword>
<evidence type="ECO:0000256" key="11">
    <source>
        <dbReference type="ARBA" id="ARBA00023136"/>
    </source>
</evidence>
<accession>A0A9P8L792</accession>
<feature type="transmembrane region" description="Helical" evidence="14">
    <location>
        <begin position="164"/>
        <end position="183"/>
    </location>
</feature>
<evidence type="ECO:0000256" key="4">
    <source>
        <dbReference type="ARBA" id="ARBA00022448"/>
    </source>
</evidence>
<comment type="catalytic activity">
    <reaction evidence="13">
        <text>2 a Fe(II)-siderophore + NADP(+) + H(+) = 2 a Fe(III)-siderophore + NADPH</text>
        <dbReference type="Rhea" id="RHEA:28795"/>
        <dbReference type="Rhea" id="RHEA-COMP:11342"/>
        <dbReference type="Rhea" id="RHEA-COMP:11344"/>
        <dbReference type="ChEBI" id="CHEBI:15378"/>
        <dbReference type="ChEBI" id="CHEBI:29033"/>
        <dbReference type="ChEBI" id="CHEBI:29034"/>
        <dbReference type="ChEBI" id="CHEBI:57783"/>
        <dbReference type="ChEBI" id="CHEBI:58349"/>
        <dbReference type="EC" id="1.16.1.9"/>
    </reaction>
</comment>
<evidence type="ECO:0000256" key="5">
    <source>
        <dbReference type="ARBA" id="ARBA00022475"/>
    </source>
</evidence>
<dbReference type="SUPFAM" id="SSF63380">
    <property type="entry name" value="Riboflavin synthase domain-like"/>
    <property type="match status" value="1"/>
</dbReference>
<dbReference type="InterPro" id="IPR013130">
    <property type="entry name" value="Fe3_Rdtase_TM_dom"/>
</dbReference>
<keyword evidence="17" id="KW-1185">Reference proteome</keyword>
<feature type="transmembrane region" description="Helical" evidence="14">
    <location>
        <begin position="88"/>
        <end position="114"/>
    </location>
</feature>
<comment type="similarity">
    <text evidence="2">Belongs to the ferric reductase (FRE) family.</text>
</comment>
<feature type="domain" description="FAD-binding FR-type" evidence="15">
    <location>
        <begin position="240"/>
        <end position="360"/>
    </location>
</feature>
<feature type="transmembrane region" description="Helical" evidence="14">
    <location>
        <begin position="55"/>
        <end position="76"/>
    </location>
</feature>
<evidence type="ECO:0000256" key="9">
    <source>
        <dbReference type="ARBA" id="ARBA00023002"/>
    </source>
</evidence>
<keyword evidence="12" id="KW-0325">Glycoprotein</keyword>
<dbReference type="GO" id="GO:0005886">
    <property type="term" value="C:plasma membrane"/>
    <property type="evidence" value="ECO:0007669"/>
    <property type="project" value="UniProtKB-SubCell"/>
</dbReference>
<dbReference type="EMBL" id="JAGHQM010002845">
    <property type="protein sequence ID" value="KAH0548094.1"/>
    <property type="molecule type" value="Genomic_DNA"/>
</dbReference>
<dbReference type="GO" id="GO:0006826">
    <property type="term" value="P:iron ion transport"/>
    <property type="evidence" value="ECO:0007669"/>
    <property type="project" value="TreeGrafter"/>
</dbReference>
<dbReference type="InterPro" id="IPR039261">
    <property type="entry name" value="FNR_nucleotide-bd"/>
</dbReference>
<evidence type="ECO:0000256" key="1">
    <source>
        <dbReference type="ARBA" id="ARBA00004651"/>
    </source>
</evidence>
<dbReference type="InterPro" id="IPR017927">
    <property type="entry name" value="FAD-bd_FR_type"/>
</dbReference>
<evidence type="ECO:0000256" key="2">
    <source>
        <dbReference type="ARBA" id="ARBA00006278"/>
    </source>
</evidence>
<dbReference type="EC" id="1.16.1.9" evidence="3"/>
<dbReference type="InterPro" id="IPR017938">
    <property type="entry name" value="Riboflavin_synthase-like_b-brl"/>
</dbReference>
<feature type="non-terminal residue" evidence="16">
    <location>
        <position position="1"/>
    </location>
</feature>